<protein>
    <submittedName>
        <fullName evidence="2">Uncharacterized protein</fullName>
    </submittedName>
</protein>
<gene>
    <name evidence="2" type="ORF">D8872_03365</name>
</gene>
<name>A0A3R9IMB9_STRCR</name>
<feature type="transmembrane region" description="Helical" evidence="1">
    <location>
        <begin position="49"/>
        <end position="67"/>
    </location>
</feature>
<dbReference type="EMBL" id="RJNA01000004">
    <property type="protein sequence ID" value="RSI44303.1"/>
    <property type="molecule type" value="Genomic_DNA"/>
</dbReference>
<keyword evidence="1" id="KW-1133">Transmembrane helix</keyword>
<dbReference type="RefSeq" id="WP_260471666.1">
    <property type="nucleotide sequence ID" value="NZ_RJNA01000004.1"/>
</dbReference>
<evidence type="ECO:0000256" key="1">
    <source>
        <dbReference type="SAM" id="Phobius"/>
    </source>
</evidence>
<dbReference type="AlphaFoldDB" id="A0A3R9IMB9"/>
<organism evidence="2 3">
    <name type="scientific">Streptococcus cristatus</name>
    <dbReference type="NCBI Taxonomy" id="45634"/>
    <lineage>
        <taxon>Bacteria</taxon>
        <taxon>Bacillati</taxon>
        <taxon>Bacillota</taxon>
        <taxon>Bacilli</taxon>
        <taxon>Lactobacillales</taxon>
        <taxon>Streptococcaceae</taxon>
        <taxon>Streptococcus</taxon>
    </lineage>
</organism>
<feature type="transmembrane region" description="Helical" evidence="1">
    <location>
        <begin position="23"/>
        <end position="43"/>
    </location>
</feature>
<accession>A0A3R9IMB9</accession>
<reference evidence="2 3" key="1">
    <citation type="submission" date="2018-11" db="EMBL/GenBank/DDBJ databases">
        <title>Species Designations Belie Phenotypic and Genotypic Heterogeneity in Oral Streptococci.</title>
        <authorList>
            <person name="Velsko I."/>
        </authorList>
    </citation>
    <scope>NUCLEOTIDE SEQUENCE [LARGE SCALE GENOMIC DNA]</scope>
    <source>
        <strain evidence="2 3">BCC51</strain>
    </source>
</reference>
<keyword evidence="1" id="KW-0812">Transmembrane</keyword>
<comment type="caution">
    <text evidence="2">The sequence shown here is derived from an EMBL/GenBank/DDBJ whole genome shotgun (WGS) entry which is preliminary data.</text>
</comment>
<keyword evidence="1" id="KW-0472">Membrane</keyword>
<evidence type="ECO:0000313" key="2">
    <source>
        <dbReference type="EMBL" id="RSI44303.1"/>
    </source>
</evidence>
<dbReference type="Proteomes" id="UP000282617">
    <property type="component" value="Unassembled WGS sequence"/>
</dbReference>
<evidence type="ECO:0000313" key="3">
    <source>
        <dbReference type="Proteomes" id="UP000282617"/>
    </source>
</evidence>
<proteinExistence type="predicted"/>
<sequence length="268" mass="31054">MKKLTEKLANNDIKINFLLLDRISIFSAVLSVFLASIGFLLLIKQSIVAVRILLFLSVLFLFNAYFLKRLIGNVIKYWKEVDIDLKKYQLFYEYAAEHSRRTDKKLYITSFEFVNGEISVLKGNFLLAQSYLSNIDLTNIALKYRPSYVLSQSYYQLLISIHLQDQRAIVHFEEKLLKASDWKNTKGTLVSQAEAIKDIVFNQEVNDYFDTTAPQNKLSRIMFAYYGALNAQLKGDEPRARSLFESISGENLELFYVQEAKKYLEGVE</sequence>